<sequence length="153" mass="18342">MIIDSKLLWKDHISQKKNELNNRFRQLFWLLGRQSKLSTQNKLLIYKTIIAPIWKYGVEIWGTASTTNLKIIQRVQSKILRTIVNAEWYIRDEDIHRDLNVKTVKEVVRDSSLKHTIRLVQHSNRELRQLPVKETLAPRRLKRYVPSELVNRY</sequence>
<name>A0A4C1TAI6_EUMVA</name>
<dbReference type="GO" id="GO:0003964">
    <property type="term" value="F:RNA-directed DNA polymerase activity"/>
    <property type="evidence" value="ECO:0007669"/>
    <property type="project" value="UniProtKB-KW"/>
</dbReference>
<dbReference type="OrthoDB" id="415068at2759"/>
<dbReference type="AlphaFoldDB" id="A0A4C1TAI6"/>
<keyword evidence="2" id="KW-1185">Reference proteome</keyword>
<accession>A0A4C1TAI6</accession>
<dbReference type="EMBL" id="BGZK01004837">
    <property type="protein sequence ID" value="GBP11166.1"/>
    <property type="molecule type" value="Genomic_DNA"/>
</dbReference>
<proteinExistence type="predicted"/>
<dbReference type="Proteomes" id="UP000299102">
    <property type="component" value="Unassembled WGS sequence"/>
</dbReference>
<keyword evidence="1" id="KW-0548">Nucleotidyltransferase</keyword>
<evidence type="ECO:0000313" key="2">
    <source>
        <dbReference type="Proteomes" id="UP000299102"/>
    </source>
</evidence>
<gene>
    <name evidence="1" type="ORF">EVAR_68669_1</name>
</gene>
<reference evidence="1 2" key="1">
    <citation type="journal article" date="2019" name="Commun. Biol.">
        <title>The bagworm genome reveals a unique fibroin gene that provides high tensile strength.</title>
        <authorList>
            <person name="Kono N."/>
            <person name="Nakamura H."/>
            <person name="Ohtoshi R."/>
            <person name="Tomita M."/>
            <person name="Numata K."/>
            <person name="Arakawa K."/>
        </authorList>
    </citation>
    <scope>NUCLEOTIDE SEQUENCE [LARGE SCALE GENOMIC DNA]</scope>
</reference>
<evidence type="ECO:0000313" key="1">
    <source>
        <dbReference type="EMBL" id="GBP11166.1"/>
    </source>
</evidence>
<keyword evidence="1" id="KW-0808">Transferase</keyword>
<comment type="caution">
    <text evidence="1">The sequence shown here is derived from an EMBL/GenBank/DDBJ whole genome shotgun (WGS) entry which is preliminary data.</text>
</comment>
<organism evidence="1 2">
    <name type="scientific">Eumeta variegata</name>
    <name type="common">Bagworm moth</name>
    <name type="synonym">Eumeta japonica</name>
    <dbReference type="NCBI Taxonomy" id="151549"/>
    <lineage>
        <taxon>Eukaryota</taxon>
        <taxon>Metazoa</taxon>
        <taxon>Ecdysozoa</taxon>
        <taxon>Arthropoda</taxon>
        <taxon>Hexapoda</taxon>
        <taxon>Insecta</taxon>
        <taxon>Pterygota</taxon>
        <taxon>Neoptera</taxon>
        <taxon>Endopterygota</taxon>
        <taxon>Lepidoptera</taxon>
        <taxon>Glossata</taxon>
        <taxon>Ditrysia</taxon>
        <taxon>Tineoidea</taxon>
        <taxon>Psychidae</taxon>
        <taxon>Oiketicinae</taxon>
        <taxon>Eumeta</taxon>
    </lineage>
</organism>
<protein>
    <submittedName>
        <fullName evidence="1">Probable RNA-directed DNA polymerase from transposon X-element</fullName>
    </submittedName>
</protein>
<keyword evidence="1" id="KW-0695">RNA-directed DNA polymerase</keyword>